<evidence type="ECO:0000313" key="1">
    <source>
        <dbReference type="Ensembl" id="ENSCHIP00010003004.1"/>
    </source>
</evidence>
<proteinExistence type="predicted"/>
<reference evidence="1" key="2">
    <citation type="submission" date="2025-08" db="UniProtKB">
        <authorList>
            <consortium name="Ensembl"/>
        </authorList>
    </citation>
    <scope>IDENTIFICATION</scope>
</reference>
<dbReference type="Ensembl" id="ENSCHIT00010004119.1">
    <property type="protein sequence ID" value="ENSCHIP00010003004.1"/>
    <property type="gene ID" value="ENSCHIG00010002137.1"/>
</dbReference>
<reference evidence="1" key="1">
    <citation type="submission" date="2019-03" db="EMBL/GenBank/DDBJ databases">
        <title>Genome sequencing and reference-guided assembly of Black Bengal Goat (Capra hircus).</title>
        <authorList>
            <person name="Siddiki A.Z."/>
            <person name="Baten A."/>
            <person name="Billah M."/>
            <person name="Alam M.A.U."/>
            <person name="Shawrob K.S.M."/>
            <person name="Saha S."/>
            <person name="Chowdhury M."/>
            <person name="Rahman A.H."/>
            <person name="Stear M."/>
            <person name="Miah G."/>
            <person name="Das G.B."/>
            <person name="Hossain M.M."/>
            <person name="Kumkum M."/>
            <person name="Islam M.S."/>
            <person name="Mollah A.M."/>
            <person name="Ahsan A."/>
            <person name="Tusar F."/>
            <person name="Khan M.K.I."/>
        </authorList>
    </citation>
    <scope>NUCLEOTIDE SEQUENCE [LARGE SCALE GENOMIC DNA]</scope>
</reference>
<sequence length="104" mass="11663">FNFETRNNLEIHCGCASGSALALPPLRSEALEPESYPALPAGAWWEGRGQRHFLRFPSQLPLLSSWLPNGMMVEESHSYDTLRPGNLLTSPLRHFNTLSFLSHS</sequence>
<protein>
    <submittedName>
        <fullName evidence="1">Uncharacterized protein</fullName>
    </submittedName>
</protein>
<organism evidence="1">
    <name type="scientific">Capra hircus</name>
    <name type="common">Goat</name>
    <dbReference type="NCBI Taxonomy" id="9925"/>
    <lineage>
        <taxon>Eukaryota</taxon>
        <taxon>Metazoa</taxon>
        <taxon>Chordata</taxon>
        <taxon>Craniata</taxon>
        <taxon>Vertebrata</taxon>
        <taxon>Euteleostomi</taxon>
        <taxon>Mammalia</taxon>
        <taxon>Eutheria</taxon>
        <taxon>Laurasiatheria</taxon>
        <taxon>Artiodactyla</taxon>
        <taxon>Ruminantia</taxon>
        <taxon>Pecora</taxon>
        <taxon>Bovidae</taxon>
        <taxon>Caprinae</taxon>
        <taxon>Capra</taxon>
    </lineage>
</organism>
<accession>A0A8C2NJT0</accession>
<name>A0A8C2NJT0_CAPHI</name>
<dbReference type="AlphaFoldDB" id="A0A8C2NJT0"/>